<evidence type="ECO:0000256" key="2">
    <source>
        <dbReference type="ARBA" id="ARBA00009347"/>
    </source>
</evidence>
<proteinExistence type="inferred from homology"/>
<protein>
    <submittedName>
        <fullName evidence="7">Acyl-CoA/acyl-ACP dehydrogenase</fullName>
    </submittedName>
</protein>
<dbReference type="Gene3D" id="1.10.540.10">
    <property type="entry name" value="Acyl-CoA dehydrogenase/oxidase, N-terminal domain"/>
    <property type="match status" value="1"/>
</dbReference>
<keyword evidence="3" id="KW-0285">Flavoprotein</keyword>
<dbReference type="Gene3D" id="1.20.140.10">
    <property type="entry name" value="Butyryl-CoA Dehydrogenase, subunit A, domain 3"/>
    <property type="match status" value="1"/>
</dbReference>
<comment type="cofactor">
    <cofactor evidence="1">
        <name>FAD</name>
        <dbReference type="ChEBI" id="CHEBI:57692"/>
    </cofactor>
</comment>
<dbReference type="SUPFAM" id="SSF47203">
    <property type="entry name" value="Acyl-CoA dehydrogenase C-terminal domain-like"/>
    <property type="match status" value="1"/>
</dbReference>
<organism evidence="7 8">
    <name type="scientific">Zestomonas insulae</name>
    <dbReference type="NCBI Taxonomy" id="2809017"/>
    <lineage>
        <taxon>Bacteria</taxon>
        <taxon>Pseudomonadati</taxon>
        <taxon>Pseudomonadota</taxon>
        <taxon>Gammaproteobacteria</taxon>
        <taxon>Pseudomonadales</taxon>
        <taxon>Pseudomonadaceae</taxon>
        <taxon>Zestomonas</taxon>
    </lineage>
</organism>
<evidence type="ECO:0000259" key="6">
    <source>
        <dbReference type="Pfam" id="PF02771"/>
    </source>
</evidence>
<keyword evidence="4" id="KW-0274">FAD</keyword>
<dbReference type="Pfam" id="PF02771">
    <property type="entry name" value="Acyl-CoA_dh_N"/>
    <property type="match status" value="1"/>
</dbReference>
<comment type="caution">
    <text evidence="7">The sequence shown here is derived from an EMBL/GenBank/DDBJ whole genome shotgun (WGS) entry which is preliminary data.</text>
</comment>
<dbReference type="InterPro" id="IPR046373">
    <property type="entry name" value="Acyl-CoA_Oxase/DH_mid-dom_sf"/>
</dbReference>
<accession>A0ABS2IJ54</accession>
<dbReference type="SUPFAM" id="SSF56645">
    <property type="entry name" value="Acyl-CoA dehydrogenase NM domain-like"/>
    <property type="match status" value="1"/>
</dbReference>
<dbReference type="InterPro" id="IPR009100">
    <property type="entry name" value="AcylCoA_DH/oxidase_NM_dom_sf"/>
</dbReference>
<dbReference type="EMBL" id="JAFEUP010000006">
    <property type="protein sequence ID" value="MBM7062987.1"/>
    <property type="molecule type" value="Genomic_DNA"/>
</dbReference>
<keyword evidence="8" id="KW-1185">Reference proteome</keyword>
<dbReference type="RefSeq" id="WP_205350162.1">
    <property type="nucleotide sequence ID" value="NZ_JAFEUP010000006.1"/>
</dbReference>
<evidence type="ECO:0000313" key="8">
    <source>
        <dbReference type="Proteomes" id="UP000717995"/>
    </source>
</evidence>
<evidence type="ECO:0000256" key="4">
    <source>
        <dbReference type="ARBA" id="ARBA00022827"/>
    </source>
</evidence>
<evidence type="ECO:0000259" key="5">
    <source>
        <dbReference type="Pfam" id="PF00441"/>
    </source>
</evidence>
<dbReference type="InterPro" id="IPR013786">
    <property type="entry name" value="AcylCoA_DH/ox_N"/>
</dbReference>
<feature type="domain" description="Acyl-CoA dehydrogenase/oxidase C-terminal" evidence="5">
    <location>
        <begin position="227"/>
        <end position="366"/>
    </location>
</feature>
<dbReference type="InterPro" id="IPR009075">
    <property type="entry name" value="AcylCo_DH/oxidase_C"/>
</dbReference>
<evidence type="ECO:0000313" key="7">
    <source>
        <dbReference type="EMBL" id="MBM7062987.1"/>
    </source>
</evidence>
<feature type="domain" description="Acyl-CoA dehydrogenase/oxidase N-terminal" evidence="6">
    <location>
        <begin position="8"/>
        <end position="122"/>
    </location>
</feature>
<reference evidence="7 8" key="1">
    <citation type="submission" date="2021-02" db="EMBL/GenBank/DDBJ databases">
        <authorList>
            <person name="Lee D.-H."/>
        </authorList>
    </citation>
    <scope>NUCLEOTIDE SEQUENCE [LARGE SCALE GENOMIC DNA]</scope>
    <source>
        <strain evidence="7 8">UL073</strain>
    </source>
</reference>
<name>A0ABS2IJ54_9GAMM</name>
<dbReference type="PANTHER" id="PTHR43884">
    <property type="entry name" value="ACYL-COA DEHYDROGENASE"/>
    <property type="match status" value="1"/>
</dbReference>
<dbReference type="Gene3D" id="2.40.110.10">
    <property type="entry name" value="Butyryl-CoA Dehydrogenase, subunit A, domain 2"/>
    <property type="match status" value="1"/>
</dbReference>
<sequence length="370" mass="39356">MNVESPSADQRFVIDSFRQFLASEIEPIARGYRDRPIPKERMLDITQAIAEFGLPGASVAKSLGGLGLSPSTEAMLFEELSVVSLDIAWCVITNRAAATVLAELPATQAHLRDRYLADLLAGRACAGFCLGDADAALNPSIHAVPDGDSVVLSGEAGWVANGHFADFLIVAASAEQGARWHLIVDRKDHGYLSRKLERVAVNGQPAAQISFSAVRVLSVDRIWIGEAGLHSARRLLAKQHADIALLALGLMRAALDAALAHLHALHPGLQVAPQVATRLAEMATFIEAARLMCFQAIAQKEAGGTAVSMAKWLVCELAVRVCHAAMQVQGGAGRDSEIERLAREALLLSISGGTTDCHKQWIADALGASL</sequence>
<evidence type="ECO:0000256" key="3">
    <source>
        <dbReference type="ARBA" id="ARBA00022630"/>
    </source>
</evidence>
<dbReference type="InterPro" id="IPR036250">
    <property type="entry name" value="AcylCo_DH-like_C"/>
</dbReference>
<evidence type="ECO:0000256" key="1">
    <source>
        <dbReference type="ARBA" id="ARBA00001974"/>
    </source>
</evidence>
<comment type="similarity">
    <text evidence="2">Belongs to the acyl-CoA dehydrogenase family.</text>
</comment>
<dbReference type="Proteomes" id="UP000717995">
    <property type="component" value="Unassembled WGS sequence"/>
</dbReference>
<dbReference type="Pfam" id="PF00441">
    <property type="entry name" value="Acyl-CoA_dh_1"/>
    <property type="match status" value="1"/>
</dbReference>
<dbReference type="InterPro" id="IPR037069">
    <property type="entry name" value="AcylCoA_DH/ox_N_sf"/>
</dbReference>
<dbReference type="PANTHER" id="PTHR43884:SF12">
    <property type="entry name" value="ISOVALERYL-COA DEHYDROGENASE, MITOCHONDRIAL-RELATED"/>
    <property type="match status" value="1"/>
</dbReference>
<gene>
    <name evidence="7" type="ORF">JQX08_19900</name>
</gene>